<sequence length="107" mass="11953">MTPHRAPVADLARHAHEAAAVLKLLANEHRLLLLCHLTQEERSVGQLVALCGPSQSGVSQNLRRLREGGLVKTRRDCSTIYYSLADDEVRQLVDILCDRFGRPRSPD</sequence>
<dbReference type="InterPro" id="IPR036390">
    <property type="entry name" value="WH_DNA-bd_sf"/>
</dbReference>
<reference evidence="5 6" key="1">
    <citation type="submission" date="2020-08" db="EMBL/GenBank/DDBJ databases">
        <title>Genomic Encyclopedia of Type Strains, Phase IV (KMG-IV): sequencing the most valuable type-strain genomes for metagenomic binning, comparative biology and taxonomic classification.</title>
        <authorList>
            <person name="Goeker M."/>
        </authorList>
    </citation>
    <scope>NUCLEOTIDE SEQUENCE [LARGE SCALE GENOMIC DNA]</scope>
    <source>
        <strain evidence="5 6">DSM 14878</strain>
    </source>
</reference>
<dbReference type="Proteomes" id="UP000532936">
    <property type="component" value="Unassembled WGS sequence"/>
</dbReference>
<dbReference type="GO" id="GO:0003700">
    <property type="term" value="F:DNA-binding transcription factor activity"/>
    <property type="evidence" value="ECO:0007669"/>
    <property type="project" value="InterPro"/>
</dbReference>
<gene>
    <name evidence="5" type="ORF">GGR11_001151</name>
</gene>
<keyword evidence="2 5" id="KW-0238">DNA-binding</keyword>
<dbReference type="AlphaFoldDB" id="A0A7W6A3T5"/>
<evidence type="ECO:0000313" key="6">
    <source>
        <dbReference type="Proteomes" id="UP000532936"/>
    </source>
</evidence>
<dbReference type="InterPro" id="IPR001845">
    <property type="entry name" value="HTH_ArsR_DNA-bd_dom"/>
</dbReference>
<proteinExistence type="predicted"/>
<dbReference type="PRINTS" id="PR00778">
    <property type="entry name" value="HTHARSR"/>
</dbReference>
<evidence type="ECO:0000259" key="4">
    <source>
        <dbReference type="PROSITE" id="PS50987"/>
    </source>
</evidence>
<dbReference type="InterPro" id="IPR036388">
    <property type="entry name" value="WH-like_DNA-bd_sf"/>
</dbReference>
<dbReference type="SUPFAM" id="SSF46785">
    <property type="entry name" value="Winged helix' DNA-binding domain"/>
    <property type="match status" value="1"/>
</dbReference>
<dbReference type="Gene3D" id="1.10.10.10">
    <property type="entry name" value="Winged helix-like DNA-binding domain superfamily/Winged helix DNA-binding domain"/>
    <property type="match status" value="1"/>
</dbReference>
<evidence type="ECO:0000256" key="3">
    <source>
        <dbReference type="ARBA" id="ARBA00023163"/>
    </source>
</evidence>
<dbReference type="PROSITE" id="PS50987">
    <property type="entry name" value="HTH_ARSR_2"/>
    <property type="match status" value="1"/>
</dbReference>
<keyword evidence="3" id="KW-0804">Transcription</keyword>
<name>A0A7W6A3T5_9CAUL</name>
<organism evidence="5 6">
    <name type="scientific">Brevundimonas mediterranea</name>
    <dbReference type="NCBI Taxonomy" id="74329"/>
    <lineage>
        <taxon>Bacteria</taxon>
        <taxon>Pseudomonadati</taxon>
        <taxon>Pseudomonadota</taxon>
        <taxon>Alphaproteobacteria</taxon>
        <taxon>Caulobacterales</taxon>
        <taxon>Caulobacteraceae</taxon>
        <taxon>Brevundimonas</taxon>
    </lineage>
</organism>
<dbReference type="EMBL" id="JACIDA010000001">
    <property type="protein sequence ID" value="MBB3871637.1"/>
    <property type="molecule type" value="Genomic_DNA"/>
</dbReference>
<dbReference type="CDD" id="cd00090">
    <property type="entry name" value="HTH_ARSR"/>
    <property type="match status" value="1"/>
</dbReference>
<dbReference type="NCBIfam" id="NF033788">
    <property type="entry name" value="HTH_metalloreg"/>
    <property type="match status" value="1"/>
</dbReference>
<dbReference type="SMART" id="SM00418">
    <property type="entry name" value="HTH_ARSR"/>
    <property type="match status" value="1"/>
</dbReference>
<evidence type="ECO:0000313" key="5">
    <source>
        <dbReference type="EMBL" id="MBB3871637.1"/>
    </source>
</evidence>
<accession>A0A7W6A3T5</accession>
<dbReference type="InterPro" id="IPR011991">
    <property type="entry name" value="ArsR-like_HTH"/>
</dbReference>
<evidence type="ECO:0000256" key="2">
    <source>
        <dbReference type="ARBA" id="ARBA00023125"/>
    </source>
</evidence>
<dbReference type="PANTHER" id="PTHR43132">
    <property type="entry name" value="ARSENICAL RESISTANCE OPERON REPRESSOR ARSR-RELATED"/>
    <property type="match status" value="1"/>
</dbReference>
<comment type="caution">
    <text evidence="5">The sequence shown here is derived from an EMBL/GenBank/DDBJ whole genome shotgun (WGS) entry which is preliminary data.</text>
</comment>
<protein>
    <submittedName>
        <fullName evidence="5">DNA-binding transcriptional ArsR family regulator</fullName>
    </submittedName>
</protein>
<evidence type="ECO:0000256" key="1">
    <source>
        <dbReference type="ARBA" id="ARBA00023015"/>
    </source>
</evidence>
<keyword evidence="1" id="KW-0805">Transcription regulation</keyword>
<feature type="domain" description="HTH arsR-type" evidence="4">
    <location>
        <begin position="11"/>
        <end position="104"/>
    </location>
</feature>
<dbReference type="PANTHER" id="PTHR43132:SF2">
    <property type="entry name" value="ARSENICAL RESISTANCE OPERON REPRESSOR ARSR-RELATED"/>
    <property type="match status" value="1"/>
</dbReference>
<dbReference type="InterPro" id="IPR051011">
    <property type="entry name" value="Metal_resp_trans_reg"/>
</dbReference>
<dbReference type="GO" id="GO:0003677">
    <property type="term" value="F:DNA binding"/>
    <property type="evidence" value="ECO:0007669"/>
    <property type="project" value="UniProtKB-KW"/>
</dbReference>
<dbReference type="Pfam" id="PF01022">
    <property type="entry name" value="HTH_5"/>
    <property type="match status" value="1"/>
</dbReference>